<dbReference type="AlphaFoldDB" id="A0A1R3K8I0"/>
<gene>
    <name evidence="1" type="ORF">COLO4_10435</name>
</gene>
<proteinExistence type="predicted"/>
<reference evidence="2" key="1">
    <citation type="submission" date="2013-09" db="EMBL/GenBank/DDBJ databases">
        <title>Corchorus olitorius genome sequencing.</title>
        <authorList>
            <person name="Alam M."/>
            <person name="Haque M.S."/>
            <person name="Islam M.S."/>
            <person name="Emdad E.M."/>
            <person name="Islam M.M."/>
            <person name="Ahmed B."/>
            <person name="Halim A."/>
            <person name="Hossen Q.M.M."/>
            <person name="Hossain M.Z."/>
            <person name="Ahmed R."/>
            <person name="Khan M.M."/>
            <person name="Islam R."/>
            <person name="Rashid M.M."/>
            <person name="Khan S.A."/>
            <person name="Rahman M.S."/>
            <person name="Alam M."/>
            <person name="Yahiya A.S."/>
            <person name="Khan M.S."/>
            <person name="Azam M.S."/>
            <person name="Haque T."/>
            <person name="Lashkar M.Z.H."/>
            <person name="Akhand A.I."/>
            <person name="Morshed G."/>
            <person name="Roy S."/>
            <person name="Uddin K.S."/>
            <person name="Rabeya T."/>
            <person name="Hossain A.S."/>
            <person name="Chowdhury A."/>
            <person name="Snigdha A.R."/>
            <person name="Mortoza M.S."/>
            <person name="Matin S.A."/>
            <person name="Hoque S.M.E."/>
            <person name="Islam M.K."/>
            <person name="Roy D.K."/>
            <person name="Haider R."/>
            <person name="Moosa M.M."/>
            <person name="Elias S.M."/>
            <person name="Hasan A.M."/>
            <person name="Jahan S."/>
            <person name="Shafiuddin M."/>
            <person name="Mahmood N."/>
            <person name="Shommy N.S."/>
        </authorList>
    </citation>
    <scope>NUCLEOTIDE SEQUENCE [LARGE SCALE GENOMIC DNA]</scope>
    <source>
        <strain evidence="2">cv. O-4</strain>
    </source>
</reference>
<evidence type="ECO:0000313" key="2">
    <source>
        <dbReference type="Proteomes" id="UP000187203"/>
    </source>
</evidence>
<comment type="caution">
    <text evidence="1">The sequence shown here is derived from an EMBL/GenBank/DDBJ whole genome shotgun (WGS) entry which is preliminary data.</text>
</comment>
<evidence type="ECO:0000313" key="1">
    <source>
        <dbReference type="EMBL" id="OMP03407.1"/>
    </source>
</evidence>
<dbReference type="EMBL" id="AWUE01014509">
    <property type="protein sequence ID" value="OMP03407.1"/>
    <property type="molecule type" value="Genomic_DNA"/>
</dbReference>
<dbReference type="Proteomes" id="UP000187203">
    <property type="component" value="Unassembled WGS sequence"/>
</dbReference>
<organism evidence="1 2">
    <name type="scientific">Corchorus olitorius</name>
    <dbReference type="NCBI Taxonomy" id="93759"/>
    <lineage>
        <taxon>Eukaryota</taxon>
        <taxon>Viridiplantae</taxon>
        <taxon>Streptophyta</taxon>
        <taxon>Embryophyta</taxon>
        <taxon>Tracheophyta</taxon>
        <taxon>Spermatophyta</taxon>
        <taxon>Magnoliopsida</taxon>
        <taxon>eudicotyledons</taxon>
        <taxon>Gunneridae</taxon>
        <taxon>Pentapetalae</taxon>
        <taxon>rosids</taxon>
        <taxon>malvids</taxon>
        <taxon>Malvales</taxon>
        <taxon>Malvaceae</taxon>
        <taxon>Grewioideae</taxon>
        <taxon>Apeibeae</taxon>
        <taxon>Corchorus</taxon>
    </lineage>
</organism>
<sequence length="34" mass="4000">MANEKPRSSFSIFSFHVSFTHDKIYPSSKILRIQ</sequence>
<name>A0A1R3K8I0_9ROSI</name>
<accession>A0A1R3K8I0</accession>
<protein>
    <submittedName>
        <fullName evidence="1">Uncharacterized protein</fullName>
    </submittedName>
</protein>
<keyword evidence="2" id="KW-1185">Reference proteome</keyword>